<protein>
    <submittedName>
        <fullName evidence="1">Uncharacterized protein</fullName>
    </submittedName>
</protein>
<sequence length="95" mass="11237">MLRLKISQESIIYYKYSINKATGSMPIFVLSLDLMKREIDIQEVLLIVCTKNSPLIIGKCYIVSCLTLEENRVELDIFHKVWRSEYQMIFAKRNF</sequence>
<organism evidence="1 2">
    <name type="scientific">Octopus vulgaris</name>
    <name type="common">Common octopus</name>
    <dbReference type="NCBI Taxonomy" id="6645"/>
    <lineage>
        <taxon>Eukaryota</taxon>
        <taxon>Metazoa</taxon>
        <taxon>Spiralia</taxon>
        <taxon>Lophotrochozoa</taxon>
        <taxon>Mollusca</taxon>
        <taxon>Cephalopoda</taxon>
        <taxon>Coleoidea</taxon>
        <taxon>Octopodiformes</taxon>
        <taxon>Octopoda</taxon>
        <taxon>Incirrata</taxon>
        <taxon>Octopodidae</taxon>
        <taxon>Octopus</taxon>
    </lineage>
</organism>
<keyword evidence="2" id="KW-1185">Reference proteome</keyword>
<evidence type="ECO:0000313" key="1">
    <source>
        <dbReference type="EMBL" id="CAI9727931.1"/>
    </source>
</evidence>
<dbReference type="Proteomes" id="UP001162480">
    <property type="component" value="Chromosome 9"/>
</dbReference>
<accession>A0AA36B696</accession>
<dbReference type="EMBL" id="OX597822">
    <property type="protein sequence ID" value="CAI9727931.1"/>
    <property type="molecule type" value="Genomic_DNA"/>
</dbReference>
<reference evidence="1" key="1">
    <citation type="submission" date="2023-08" db="EMBL/GenBank/DDBJ databases">
        <authorList>
            <person name="Alioto T."/>
            <person name="Alioto T."/>
            <person name="Gomez Garrido J."/>
        </authorList>
    </citation>
    <scope>NUCLEOTIDE SEQUENCE</scope>
</reference>
<gene>
    <name evidence="1" type="ORF">OCTVUL_1B000285</name>
</gene>
<proteinExistence type="predicted"/>
<evidence type="ECO:0000313" key="2">
    <source>
        <dbReference type="Proteomes" id="UP001162480"/>
    </source>
</evidence>
<dbReference type="AlphaFoldDB" id="A0AA36B696"/>
<name>A0AA36B696_OCTVU</name>